<dbReference type="PANTHER" id="PTHR45698">
    <property type="entry name" value="TRACE AMINE-ASSOCIATED RECEPTOR 19N-RELATED"/>
    <property type="match status" value="1"/>
</dbReference>
<feature type="transmembrane region" description="Helical" evidence="5">
    <location>
        <begin position="181"/>
        <end position="205"/>
    </location>
</feature>
<accession>A0A7M7PBG9</accession>
<feature type="transmembrane region" description="Helical" evidence="5">
    <location>
        <begin position="140"/>
        <end position="161"/>
    </location>
</feature>
<proteinExistence type="predicted"/>
<evidence type="ECO:0000313" key="8">
    <source>
        <dbReference type="Proteomes" id="UP000007110"/>
    </source>
</evidence>
<protein>
    <recommendedName>
        <fullName evidence="6">G-protein coupled receptors family 1 profile domain-containing protein</fullName>
    </recommendedName>
</protein>
<keyword evidence="8" id="KW-1185">Reference proteome</keyword>
<evidence type="ECO:0000259" key="6">
    <source>
        <dbReference type="PROSITE" id="PS50262"/>
    </source>
</evidence>
<evidence type="ECO:0000256" key="2">
    <source>
        <dbReference type="ARBA" id="ARBA00022692"/>
    </source>
</evidence>
<dbReference type="FunCoup" id="A0A7M7PBG9">
    <property type="interactions" value="388"/>
</dbReference>
<evidence type="ECO:0000256" key="4">
    <source>
        <dbReference type="ARBA" id="ARBA00023136"/>
    </source>
</evidence>
<dbReference type="CDD" id="cd00637">
    <property type="entry name" value="7tm_classA_rhodopsin-like"/>
    <property type="match status" value="1"/>
</dbReference>
<dbReference type="AlphaFoldDB" id="A0A7M7PBG9"/>
<reference evidence="8" key="1">
    <citation type="submission" date="2015-02" db="EMBL/GenBank/DDBJ databases">
        <title>Genome sequencing for Strongylocentrotus purpuratus.</title>
        <authorList>
            <person name="Murali S."/>
            <person name="Liu Y."/>
            <person name="Vee V."/>
            <person name="English A."/>
            <person name="Wang M."/>
            <person name="Skinner E."/>
            <person name="Han Y."/>
            <person name="Muzny D.M."/>
            <person name="Worley K.C."/>
            <person name="Gibbs R.A."/>
        </authorList>
    </citation>
    <scope>NUCLEOTIDE SEQUENCE</scope>
</reference>
<dbReference type="InterPro" id="IPR017452">
    <property type="entry name" value="GPCR_Rhodpsn_7TM"/>
</dbReference>
<feature type="domain" description="G-protein coupled receptors family 1 profile" evidence="6">
    <location>
        <begin position="36"/>
        <end position="293"/>
    </location>
</feature>
<organism evidence="7 8">
    <name type="scientific">Strongylocentrotus purpuratus</name>
    <name type="common">Purple sea urchin</name>
    <dbReference type="NCBI Taxonomy" id="7668"/>
    <lineage>
        <taxon>Eukaryota</taxon>
        <taxon>Metazoa</taxon>
        <taxon>Echinodermata</taxon>
        <taxon>Eleutherozoa</taxon>
        <taxon>Echinozoa</taxon>
        <taxon>Echinoidea</taxon>
        <taxon>Euechinoidea</taxon>
        <taxon>Echinacea</taxon>
        <taxon>Camarodonta</taxon>
        <taxon>Echinidea</taxon>
        <taxon>Strongylocentrotidae</taxon>
        <taxon>Strongylocentrotus</taxon>
    </lineage>
</organism>
<feature type="transmembrane region" description="Helical" evidence="5">
    <location>
        <begin position="52"/>
        <end position="73"/>
    </location>
</feature>
<dbReference type="GO" id="GO:0016020">
    <property type="term" value="C:membrane"/>
    <property type="evidence" value="ECO:0007669"/>
    <property type="project" value="UniProtKB-SubCell"/>
</dbReference>
<keyword evidence="3 5" id="KW-1133">Transmembrane helix</keyword>
<dbReference type="InParanoid" id="A0A7M7PBG9"/>
<dbReference type="PRINTS" id="PR00237">
    <property type="entry name" value="GPCRRHODOPSN"/>
</dbReference>
<dbReference type="RefSeq" id="XP_030846665.1">
    <property type="nucleotide sequence ID" value="XM_030990805.1"/>
</dbReference>
<keyword evidence="4 5" id="KW-0472">Membrane</keyword>
<feature type="transmembrane region" description="Helical" evidence="5">
    <location>
        <begin position="275"/>
        <end position="295"/>
    </location>
</feature>
<dbReference type="OrthoDB" id="9445642at2759"/>
<dbReference type="GeneID" id="105446115"/>
<name>A0A7M7PBG9_STRPU</name>
<evidence type="ECO:0000256" key="5">
    <source>
        <dbReference type="SAM" id="Phobius"/>
    </source>
</evidence>
<evidence type="ECO:0000256" key="3">
    <source>
        <dbReference type="ARBA" id="ARBA00022989"/>
    </source>
</evidence>
<dbReference type="InterPro" id="IPR000276">
    <property type="entry name" value="GPCR_Rhodpsn"/>
</dbReference>
<dbReference type="SUPFAM" id="SSF81321">
    <property type="entry name" value="Family A G protein-coupled receptor-like"/>
    <property type="match status" value="1"/>
</dbReference>
<feature type="transmembrane region" description="Helical" evidence="5">
    <location>
        <begin position="98"/>
        <end position="120"/>
    </location>
</feature>
<dbReference type="Gene3D" id="1.20.1070.10">
    <property type="entry name" value="Rhodopsin 7-helix transmembrane proteins"/>
    <property type="match status" value="1"/>
</dbReference>
<dbReference type="PANTHER" id="PTHR45698:SF1">
    <property type="entry name" value="TRACE AMINE-ASSOCIATED RECEPTOR 13C-LIKE"/>
    <property type="match status" value="1"/>
</dbReference>
<dbReference type="SMART" id="SM01381">
    <property type="entry name" value="7TM_GPCR_Srsx"/>
    <property type="match status" value="1"/>
</dbReference>
<evidence type="ECO:0000313" key="7">
    <source>
        <dbReference type="EnsemblMetazoa" id="XP_030846665"/>
    </source>
</evidence>
<dbReference type="OMA" id="LWMIPRP"/>
<dbReference type="Proteomes" id="UP000007110">
    <property type="component" value="Unassembled WGS sequence"/>
</dbReference>
<feature type="transmembrane region" description="Helical" evidence="5">
    <location>
        <begin position="20"/>
        <end position="45"/>
    </location>
</feature>
<dbReference type="GO" id="GO:0004930">
    <property type="term" value="F:G protein-coupled receptor activity"/>
    <property type="evidence" value="ECO:0007669"/>
    <property type="project" value="InterPro"/>
</dbReference>
<keyword evidence="2 5" id="KW-0812">Transmembrane</keyword>
<dbReference type="Pfam" id="PF00001">
    <property type="entry name" value="7tm_1"/>
    <property type="match status" value="1"/>
</dbReference>
<evidence type="ECO:0000256" key="1">
    <source>
        <dbReference type="ARBA" id="ARBA00004370"/>
    </source>
</evidence>
<sequence>MNNTNVSVDIEWGWVPFTWTWWVIVQLAFSIIGIVGNILVIAVIIRRSHAQFATDVLIGNLAVSDFFTSLWMIPRPQMDSVPSNWKGMLYCRIEYSNSLMWISAVASVFILTVISVERLVAVKHPLKFKLIFTVKRSLRLVGLSWLGAAILNVYTLAISTYDDESHVCRTESIGYEVQMAAGVLLFMFKYLIPIVIMISSHLAIIRALRAQARSFQTDGRTVNQPIQQISLTMRRMTRTVLIVVIFFIVCWSPDQICFLLFNLELLPSYMYSDHYRVFVCLAFVNSCSNPFIYSVRNKKFRNELLDLFCLSPSKRKGLAPVFYTLVKSRYIKTISGKDPV</sequence>
<feature type="transmembrane region" description="Helical" evidence="5">
    <location>
        <begin position="240"/>
        <end position="263"/>
    </location>
</feature>
<dbReference type="KEGG" id="spu:105446115"/>
<dbReference type="PROSITE" id="PS50262">
    <property type="entry name" value="G_PROTEIN_RECEP_F1_2"/>
    <property type="match status" value="1"/>
</dbReference>
<reference evidence="7" key="2">
    <citation type="submission" date="2021-01" db="UniProtKB">
        <authorList>
            <consortium name="EnsemblMetazoa"/>
        </authorList>
    </citation>
    <scope>IDENTIFICATION</scope>
</reference>
<comment type="subcellular location">
    <subcellularLocation>
        <location evidence="1">Membrane</location>
    </subcellularLocation>
</comment>
<dbReference type="EnsemblMetazoa" id="XM_030990805">
    <property type="protein sequence ID" value="XP_030846665"/>
    <property type="gene ID" value="LOC105446115"/>
</dbReference>